<name>A0A7W8VDY5_9ACTN</name>
<evidence type="ECO:0000313" key="1">
    <source>
        <dbReference type="EMBL" id="MBB5432971.1"/>
    </source>
</evidence>
<gene>
    <name evidence="1" type="ORF">HDA36_003055</name>
</gene>
<proteinExistence type="predicted"/>
<protein>
    <submittedName>
        <fullName evidence="1">Uncharacterized protein</fullName>
    </submittedName>
</protein>
<dbReference type="Proteomes" id="UP000572635">
    <property type="component" value="Unassembled WGS sequence"/>
</dbReference>
<dbReference type="AlphaFoldDB" id="A0A7W8VDY5"/>
<sequence>MAHRHPSRLNAEHVTHPSARRLLKAELANCTECRASGDAEALRHPDVLDSLLRGFVLKRAAQWRDRHSRYPTALYDLAPPAELRLLSAPTREAARLCVIGSRSGDRVDTTAALDELEAMTAAERRRVLDDIVDALLEGEG</sequence>
<organism evidence="1 2">
    <name type="scientific">Nocardiopsis composta</name>
    <dbReference type="NCBI Taxonomy" id="157465"/>
    <lineage>
        <taxon>Bacteria</taxon>
        <taxon>Bacillati</taxon>
        <taxon>Actinomycetota</taxon>
        <taxon>Actinomycetes</taxon>
        <taxon>Streptosporangiales</taxon>
        <taxon>Nocardiopsidaceae</taxon>
        <taxon>Nocardiopsis</taxon>
    </lineage>
</organism>
<evidence type="ECO:0000313" key="2">
    <source>
        <dbReference type="Proteomes" id="UP000572635"/>
    </source>
</evidence>
<dbReference type="EMBL" id="JACHDB010000001">
    <property type="protein sequence ID" value="MBB5432971.1"/>
    <property type="molecule type" value="Genomic_DNA"/>
</dbReference>
<comment type="caution">
    <text evidence="1">The sequence shown here is derived from an EMBL/GenBank/DDBJ whole genome shotgun (WGS) entry which is preliminary data.</text>
</comment>
<dbReference type="RefSeq" id="WP_184392458.1">
    <property type="nucleotide sequence ID" value="NZ_BAAAJD010000187.1"/>
</dbReference>
<reference evidence="1 2" key="1">
    <citation type="submission" date="2020-08" db="EMBL/GenBank/DDBJ databases">
        <title>Sequencing the genomes of 1000 actinobacteria strains.</title>
        <authorList>
            <person name="Klenk H.-P."/>
        </authorList>
    </citation>
    <scope>NUCLEOTIDE SEQUENCE [LARGE SCALE GENOMIC DNA]</scope>
    <source>
        <strain evidence="1 2">DSM 44551</strain>
    </source>
</reference>
<keyword evidence="2" id="KW-1185">Reference proteome</keyword>
<accession>A0A7W8VDY5</accession>